<evidence type="ECO:0000313" key="2">
    <source>
        <dbReference type="Proteomes" id="UP000198844"/>
    </source>
</evidence>
<accession>A0A1I7ENF2</accession>
<gene>
    <name evidence="1" type="ORF">SAMN05192563_103667</name>
</gene>
<proteinExistence type="predicted"/>
<organism evidence="1 2">
    <name type="scientific">Paraburkholderia aspalathi</name>
    <dbReference type="NCBI Taxonomy" id="1324617"/>
    <lineage>
        <taxon>Bacteria</taxon>
        <taxon>Pseudomonadati</taxon>
        <taxon>Pseudomonadota</taxon>
        <taxon>Betaproteobacteria</taxon>
        <taxon>Burkholderiales</taxon>
        <taxon>Burkholderiaceae</taxon>
        <taxon>Paraburkholderia</taxon>
    </lineage>
</organism>
<dbReference type="Proteomes" id="UP000198844">
    <property type="component" value="Unassembled WGS sequence"/>
</dbReference>
<dbReference type="RefSeq" id="WP_093645154.1">
    <property type="nucleotide sequence ID" value="NZ_FPBH01000036.1"/>
</dbReference>
<evidence type="ECO:0000313" key="1">
    <source>
        <dbReference type="EMBL" id="SFU25453.1"/>
    </source>
</evidence>
<reference evidence="1 2" key="1">
    <citation type="submission" date="2016-10" db="EMBL/GenBank/DDBJ databases">
        <authorList>
            <person name="de Groot N.N."/>
        </authorList>
    </citation>
    <scope>NUCLEOTIDE SEQUENCE [LARGE SCALE GENOMIC DNA]</scope>
    <source>
        <strain evidence="1 2">LMG 27731</strain>
    </source>
</reference>
<dbReference type="OrthoDB" id="8438362at2"/>
<name>A0A1I7ENF2_9BURK</name>
<dbReference type="AlphaFoldDB" id="A0A1I7ENF2"/>
<dbReference type="EMBL" id="FPBH01000036">
    <property type="protein sequence ID" value="SFU25453.1"/>
    <property type="molecule type" value="Genomic_DNA"/>
</dbReference>
<protein>
    <submittedName>
        <fullName evidence="1">Uncharacterized protein</fullName>
    </submittedName>
</protein>
<sequence length="326" mass="36137">MSKPSFVVDIAENAGSNLDAHTPLALTSEEGCHHHGNGLRMPLGIYNVSIARVCSKVLRLCHRLETYFDVGHTLRSLEGAGDLLEEVIDYVELALYAAAEHVDDIDSIASGFFKSKTLRDKNPAYKQLDKSIKSHKRFVAAAANAIKHQQSRIRPYTLEYLHGTEYSCFHGYFFEGVAQGTVGPNNIFHLNQEIFSITTLIWEILVFVLQCSRELSTFVNVTSKQIIGPPREQKTSLAETVIAAARLPLYTFGEEHPFSRVALHIAASDGKIDSLNSALYGSIGNQWSQNAQAQFGQFILRFSGDGVSKTFRLANPGKVVLQNWAH</sequence>